<reference evidence="3" key="1">
    <citation type="journal article" date="2021" name="Syst. Appl. Microbiol.">
        <title>Roseomonas hellenica sp. nov., isolated from roots of wild-growing Alkanna tinctoria.</title>
        <authorList>
            <person name="Rat A."/>
            <person name="Naranjo H.D."/>
            <person name="Lebbe L."/>
            <person name="Cnockaert M."/>
            <person name="Krigas N."/>
            <person name="Grigoriadou K."/>
            <person name="Maloupa E."/>
            <person name="Willems A."/>
        </authorList>
    </citation>
    <scope>NUCLEOTIDE SEQUENCE [LARGE SCALE GENOMIC DNA]</scope>
    <source>
        <strain evidence="3">LMG 31523</strain>
    </source>
</reference>
<evidence type="ECO:0000313" key="2">
    <source>
        <dbReference type="EMBL" id="MBR0663788.1"/>
    </source>
</evidence>
<dbReference type="EMBL" id="JAAGBB010000005">
    <property type="protein sequence ID" value="MBR0663788.1"/>
    <property type="molecule type" value="Genomic_DNA"/>
</dbReference>
<dbReference type="Proteomes" id="UP001196870">
    <property type="component" value="Unassembled WGS sequence"/>
</dbReference>
<dbReference type="Pfam" id="PF08874">
    <property type="entry name" value="DUF1835"/>
    <property type="match status" value="1"/>
</dbReference>
<dbReference type="RefSeq" id="WP_246526307.1">
    <property type="nucleotide sequence ID" value="NZ_JAAGBB010000005.1"/>
</dbReference>
<evidence type="ECO:0000313" key="3">
    <source>
        <dbReference type="Proteomes" id="UP001196870"/>
    </source>
</evidence>
<keyword evidence="3" id="KW-1185">Reference proteome</keyword>
<feature type="domain" description="DUF1835" evidence="1">
    <location>
        <begin position="105"/>
        <end position="211"/>
    </location>
</feature>
<sequence length="427" mass="46664">MTDRPASPFRINLEQQRKRAKDLLKGLRAGDADAQQRFRVQHPKAVAQGAMPDDLARLSEAQLVIARELGLPSWPKLKAHVEAMDNAWDRIISGDAAVDRGMATLHIRCGSDIAPSLRQAGFAGDFLEYSDPLCQGPVLDAPDWLERRADFLAESYGEGVGRNRAQIASDLAAAEAGLRSAAERYERIILWFEHDSYDQLILARCLAQFAEAAPARLDLVSAAGYPGAMRFIGLGQLPPEALRLLWDARAPVSEDALQAGRAVWDALRAPDPRPLAGLAAAGIPALPQLGAALRRHCQELPWTGTGLSLTERLILELLAERPRTVGEAYAALMMEREPLPWLTDLMIRSIVEAMKAARAPVFTGAFAGEDRHWPQERLTMTPLGRAVLAGEVDWLSLHPPARWLGGVQIAGAPCWRWDAATASVVEC</sequence>
<proteinExistence type="predicted"/>
<name>A0ABS5EU67_9PROT</name>
<accession>A0ABS5EU67</accession>
<evidence type="ECO:0000259" key="1">
    <source>
        <dbReference type="Pfam" id="PF08874"/>
    </source>
</evidence>
<organism evidence="2 3">
    <name type="scientific">Plastoroseomonas hellenica</name>
    <dbReference type="NCBI Taxonomy" id="2687306"/>
    <lineage>
        <taxon>Bacteria</taxon>
        <taxon>Pseudomonadati</taxon>
        <taxon>Pseudomonadota</taxon>
        <taxon>Alphaproteobacteria</taxon>
        <taxon>Acetobacterales</taxon>
        <taxon>Acetobacteraceae</taxon>
        <taxon>Plastoroseomonas</taxon>
    </lineage>
</organism>
<dbReference type="InterPro" id="IPR014973">
    <property type="entry name" value="DUF1835"/>
</dbReference>
<comment type="caution">
    <text evidence="2">The sequence shown here is derived from an EMBL/GenBank/DDBJ whole genome shotgun (WGS) entry which is preliminary data.</text>
</comment>
<gene>
    <name evidence="2" type="ORF">GXW71_05395</name>
</gene>
<protein>
    <submittedName>
        <fullName evidence="2">DUF1835 domain-containing protein</fullName>
    </submittedName>
</protein>